<feature type="transmembrane region" description="Helical" evidence="10">
    <location>
        <begin position="136"/>
        <end position="156"/>
    </location>
</feature>
<evidence type="ECO:0000256" key="4">
    <source>
        <dbReference type="ARBA" id="ARBA00022679"/>
    </source>
</evidence>
<dbReference type="InterPro" id="IPR003594">
    <property type="entry name" value="HATPase_dom"/>
</dbReference>
<evidence type="ECO:0000256" key="9">
    <source>
        <dbReference type="SAM" id="MobiDB-lite"/>
    </source>
</evidence>
<dbReference type="GO" id="GO:0046983">
    <property type="term" value="F:protein dimerization activity"/>
    <property type="evidence" value="ECO:0007669"/>
    <property type="project" value="InterPro"/>
</dbReference>
<feature type="region of interest" description="Disordered" evidence="9">
    <location>
        <begin position="1"/>
        <end position="26"/>
    </location>
</feature>
<keyword evidence="10" id="KW-0812">Transmembrane</keyword>
<dbReference type="PANTHER" id="PTHR24421:SF10">
    <property type="entry name" value="NITRATE_NITRITE SENSOR PROTEIN NARQ"/>
    <property type="match status" value="1"/>
</dbReference>
<dbReference type="InterPro" id="IPR011712">
    <property type="entry name" value="Sig_transdc_His_kin_sub3_dim/P"/>
</dbReference>
<feature type="domain" description="Signal transduction histidine kinase subgroup 3 dimerisation and phosphoacceptor" evidence="12">
    <location>
        <begin position="208"/>
        <end position="270"/>
    </location>
</feature>
<dbReference type="Gene3D" id="1.20.5.1930">
    <property type="match status" value="1"/>
</dbReference>
<evidence type="ECO:0000313" key="13">
    <source>
        <dbReference type="EMBL" id="MDV7177288.1"/>
    </source>
</evidence>
<accession>A0AAP5T7K7</accession>
<evidence type="ECO:0000256" key="2">
    <source>
        <dbReference type="ARBA" id="ARBA00012438"/>
    </source>
</evidence>
<proteinExistence type="predicted"/>
<feature type="compositionally biased region" description="Pro residues" evidence="9">
    <location>
        <begin position="1"/>
        <end position="10"/>
    </location>
</feature>
<dbReference type="RefSeq" id="WP_317676628.1">
    <property type="nucleotide sequence ID" value="NZ_JAWLUK010000009.1"/>
</dbReference>
<feature type="transmembrane region" description="Helical" evidence="10">
    <location>
        <begin position="162"/>
        <end position="180"/>
    </location>
</feature>
<evidence type="ECO:0000256" key="8">
    <source>
        <dbReference type="ARBA" id="ARBA00023012"/>
    </source>
</evidence>
<evidence type="ECO:0000259" key="11">
    <source>
        <dbReference type="Pfam" id="PF02518"/>
    </source>
</evidence>
<keyword evidence="8" id="KW-0902">Two-component regulatory system</keyword>
<evidence type="ECO:0000313" key="14">
    <source>
        <dbReference type="Proteomes" id="UP001185728"/>
    </source>
</evidence>
<dbReference type="PANTHER" id="PTHR24421">
    <property type="entry name" value="NITRATE/NITRITE SENSOR PROTEIN NARX-RELATED"/>
    <property type="match status" value="1"/>
</dbReference>
<evidence type="ECO:0000256" key="7">
    <source>
        <dbReference type="ARBA" id="ARBA00022840"/>
    </source>
</evidence>
<reference evidence="13" key="1">
    <citation type="submission" date="2023-10" db="EMBL/GenBank/DDBJ databases">
        <title>Development of a sustainable strategy for remediation of hydrocarbon-contaminated territories based on the waste exchange concept.</title>
        <authorList>
            <person name="Krivoruchko A."/>
        </authorList>
    </citation>
    <scope>NUCLEOTIDE SEQUENCE</scope>
    <source>
        <strain evidence="13">IEGM 1325</strain>
    </source>
</reference>
<dbReference type="Gene3D" id="3.30.565.10">
    <property type="entry name" value="Histidine kinase-like ATPase, C-terminal domain"/>
    <property type="match status" value="1"/>
</dbReference>
<keyword evidence="10" id="KW-0472">Membrane</keyword>
<keyword evidence="6 13" id="KW-0418">Kinase</keyword>
<dbReference type="SUPFAM" id="SSF55874">
    <property type="entry name" value="ATPase domain of HSP90 chaperone/DNA topoisomerase II/histidine kinase"/>
    <property type="match status" value="1"/>
</dbReference>
<evidence type="ECO:0000256" key="5">
    <source>
        <dbReference type="ARBA" id="ARBA00022741"/>
    </source>
</evidence>
<protein>
    <recommendedName>
        <fullName evidence="2">histidine kinase</fullName>
        <ecNumber evidence="2">2.7.13.3</ecNumber>
    </recommendedName>
</protein>
<evidence type="ECO:0000259" key="12">
    <source>
        <dbReference type="Pfam" id="PF07730"/>
    </source>
</evidence>
<dbReference type="AlphaFoldDB" id="A0AAP5T7K7"/>
<feature type="transmembrane region" description="Helical" evidence="10">
    <location>
        <begin position="99"/>
        <end position="129"/>
    </location>
</feature>
<evidence type="ECO:0000256" key="6">
    <source>
        <dbReference type="ARBA" id="ARBA00022777"/>
    </source>
</evidence>
<keyword evidence="7" id="KW-0067">ATP-binding</keyword>
<comment type="caution">
    <text evidence="13">The sequence shown here is derived from an EMBL/GenBank/DDBJ whole genome shotgun (WGS) entry which is preliminary data.</text>
</comment>
<evidence type="ECO:0000256" key="1">
    <source>
        <dbReference type="ARBA" id="ARBA00000085"/>
    </source>
</evidence>
<evidence type="ECO:0000256" key="3">
    <source>
        <dbReference type="ARBA" id="ARBA00022553"/>
    </source>
</evidence>
<dbReference type="Pfam" id="PF02518">
    <property type="entry name" value="HATPase_c"/>
    <property type="match status" value="1"/>
</dbReference>
<feature type="region of interest" description="Disordered" evidence="9">
    <location>
        <begin position="272"/>
        <end position="291"/>
    </location>
</feature>
<organism evidence="13 14">
    <name type="scientific">Micrococcus yunnanensis</name>
    <dbReference type="NCBI Taxonomy" id="566027"/>
    <lineage>
        <taxon>Bacteria</taxon>
        <taxon>Bacillati</taxon>
        <taxon>Actinomycetota</taxon>
        <taxon>Actinomycetes</taxon>
        <taxon>Micrococcales</taxon>
        <taxon>Micrococcaceae</taxon>
        <taxon>Micrococcus</taxon>
    </lineage>
</organism>
<keyword evidence="3" id="KW-0597">Phosphoprotein</keyword>
<dbReference type="Pfam" id="PF07730">
    <property type="entry name" value="HisKA_3"/>
    <property type="match status" value="1"/>
</dbReference>
<name>A0AAP5T7K7_9MICC</name>
<dbReference type="GO" id="GO:0005524">
    <property type="term" value="F:ATP binding"/>
    <property type="evidence" value="ECO:0007669"/>
    <property type="project" value="UniProtKB-KW"/>
</dbReference>
<comment type="catalytic activity">
    <reaction evidence="1">
        <text>ATP + protein L-histidine = ADP + protein N-phospho-L-histidine.</text>
        <dbReference type="EC" id="2.7.13.3"/>
    </reaction>
</comment>
<evidence type="ECO:0000256" key="10">
    <source>
        <dbReference type="SAM" id="Phobius"/>
    </source>
</evidence>
<keyword evidence="5" id="KW-0547">Nucleotide-binding</keyword>
<sequence>MWRVPPPATPPGGRGAPPGARRSSSWRQPRSLRWGAFWAAAPLSRVYLAFGSAFLLASTASDIGLFGPGHGAIPVLDGIAIASATSAFLAQWWRSTVGFALLLPGAVATVVGGSEVLFAVVAPVVLGAVAATARSWGFVVTAAVLALTWGVAQPFAVGQSNATWFILLLMSMGLGGGLFIRESLARRERDRRRVFEAEERARLAAEAERRSLARDLHDVVAHNLTIISMQARTARYLGAPEAAQGVLDVVGDSAKDALRDLRRMLSILQEDGIVDPSGEPGAAGGADGATSADPVLSVAQLAEELRSLGMTVETDVRCDQNAMPISVRSTLHRVLQEATTNVAKHAGEGARVCIELRDAGPDVVLEVENTVTERSGPPQWNSSGVGLNSMRDRVATFGGTIEAGPGGWGWRVRAVLPRSV</sequence>
<dbReference type="GO" id="GO:0000155">
    <property type="term" value="F:phosphorelay sensor kinase activity"/>
    <property type="evidence" value="ECO:0007669"/>
    <property type="project" value="InterPro"/>
</dbReference>
<dbReference type="EC" id="2.7.13.3" evidence="2"/>
<dbReference type="InterPro" id="IPR050482">
    <property type="entry name" value="Sensor_HK_TwoCompSys"/>
</dbReference>
<keyword evidence="4" id="KW-0808">Transferase</keyword>
<gene>
    <name evidence="13" type="ORF">R4064_06475</name>
</gene>
<dbReference type="Proteomes" id="UP001185728">
    <property type="component" value="Unassembled WGS sequence"/>
</dbReference>
<dbReference type="EMBL" id="JAWLUK010000009">
    <property type="protein sequence ID" value="MDV7177288.1"/>
    <property type="molecule type" value="Genomic_DNA"/>
</dbReference>
<dbReference type="InterPro" id="IPR036890">
    <property type="entry name" value="HATPase_C_sf"/>
</dbReference>
<dbReference type="CDD" id="cd16917">
    <property type="entry name" value="HATPase_UhpB-NarQ-NarX-like"/>
    <property type="match status" value="1"/>
</dbReference>
<feature type="transmembrane region" description="Helical" evidence="10">
    <location>
        <begin position="36"/>
        <end position="60"/>
    </location>
</feature>
<feature type="transmembrane region" description="Helical" evidence="10">
    <location>
        <begin position="72"/>
        <end position="93"/>
    </location>
</feature>
<keyword evidence="10" id="KW-1133">Transmembrane helix</keyword>
<dbReference type="GO" id="GO:0016020">
    <property type="term" value="C:membrane"/>
    <property type="evidence" value="ECO:0007669"/>
    <property type="project" value="InterPro"/>
</dbReference>
<feature type="domain" description="Histidine kinase/HSP90-like ATPase" evidence="11">
    <location>
        <begin position="328"/>
        <end position="418"/>
    </location>
</feature>